<protein>
    <submittedName>
        <fullName evidence="2">Uncharacterized protein</fullName>
    </submittedName>
</protein>
<evidence type="ECO:0000256" key="1">
    <source>
        <dbReference type="SAM" id="MobiDB-lite"/>
    </source>
</evidence>
<sequence length="159" mass="17150">MVRNKGRHTISKRESLFVLVGVPVSSPLQLAALGDSGANLTGGPMRVLSGHISGPARSLSPHRWRQENQERGSRGAWPPTHWKEELHLYLITSRPFCQDAVIQGEGSRRALVGAKCLGGGGCRGTVARPRSARSHKHERSDRSDSPGLLVMTVLGKTGC</sequence>
<gene>
    <name evidence="2" type="ORF">PLEPLA_LOCUS18329</name>
</gene>
<dbReference type="Proteomes" id="UP001153269">
    <property type="component" value="Unassembled WGS sequence"/>
</dbReference>
<evidence type="ECO:0000313" key="2">
    <source>
        <dbReference type="EMBL" id="CAB1430347.1"/>
    </source>
</evidence>
<feature type="region of interest" description="Disordered" evidence="1">
    <location>
        <begin position="51"/>
        <end position="78"/>
    </location>
</feature>
<dbReference type="AlphaFoldDB" id="A0A9N7UH42"/>
<organism evidence="2 3">
    <name type="scientific">Pleuronectes platessa</name>
    <name type="common">European plaice</name>
    <dbReference type="NCBI Taxonomy" id="8262"/>
    <lineage>
        <taxon>Eukaryota</taxon>
        <taxon>Metazoa</taxon>
        <taxon>Chordata</taxon>
        <taxon>Craniata</taxon>
        <taxon>Vertebrata</taxon>
        <taxon>Euteleostomi</taxon>
        <taxon>Actinopterygii</taxon>
        <taxon>Neopterygii</taxon>
        <taxon>Teleostei</taxon>
        <taxon>Neoteleostei</taxon>
        <taxon>Acanthomorphata</taxon>
        <taxon>Carangaria</taxon>
        <taxon>Pleuronectiformes</taxon>
        <taxon>Pleuronectoidei</taxon>
        <taxon>Pleuronectidae</taxon>
        <taxon>Pleuronectes</taxon>
    </lineage>
</organism>
<feature type="compositionally biased region" description="Basic and acidic residues" evidence="1">
    <location>
        <begin position="64"/>
        <end position="73"/>
    </location>
</feature>
<keyword evidence="3" id="KW-1185">Reference proteome</keyword>
<name>A0A9N7UH42_PLEPL</name>
<evidence type="ECO:0000313" key="3">
    <source>
        <dbReference type="Proteomes" id="UP001153269"/>
    </source>
</evidence>
<accession>A0A9N7UH42</accession>
<comment type="caution">
    <text evidence="2">The sequence shown here is derived from an EMBL/GenBank/DDBJ whole genome shotgun (WGS) entry which is preliminary data.</text>
</comment>
<dbReference type="EMBL" id="CADEAL010001224">
    <property type="protein sequence ID" value="CAB1430347.1"/>
    <property type="molecule type" value="Genomic_DNA"/>
</dbReference>
<feature type="region of interest" description="Disordered" evidence="1">
    <location>
        <begin position="124"/>
        <end position="147"/>
    </location>
</feature>
<proteinExistence type="predicted"/>
<reference evidence="2" key="1">
    <citation type="submission" date="2020-03" db="EMBL/GenBank/DDBJ databases">
        <authorList>
            <person name="Weist P."/>
        </authorList>
    </citation>
    <scope>NUCLEOTIDE SEQUENCE</scope>
</reference>